<dbReference type="InterPro" id="IPR027417">
    <property type="entry name" value="P-loop_NTPase"/>
</dbReference>
<comment type="caution">
    <text evidence="6">The sequence shown here is derived from an EMBL/GenBank/DDBJ whole genome shotgun (WGS) entry which is preliminary data.</text>
</comment>
<evidence type="ECO:0000256" key="2">
    <source>
        <dbReference type="ARBA" id="ARBA00022737"/>
    </source>
</evidence>
<evidence type="ECO:0000256" key="3">
    <source>
        <dbReference type="ARBA" id="ARBA00022821"/>
    </source>
</evidence>
<sequence length="550" mass="62852">MASSSSSSALLQPKYQVFLSFRGEDTRHNFTSHLLEALKNRGINVFFDEEKLEKGEELSQALMHAITASKISIPIFSKDYASSKSCLAELSQIIDCMRSQGQIVLPIFYHVDPSNVRHHSGSFRESFDQHLMEKPKDQVERWKAAFTQAGQLIGWHIDGGNFDRSEPEYIDKIVVVVIEKLSGKSTFVSEELVGIDDQIHKILLMIDQDHIRLIGIWGMGGIGKTTLAEAVYNEVVSGFKFDAHYFLQDVREKSLERYGMQSLQNELLSKLLRGDIHIDTRFIGSTLIRDRLRNTRAFVVCDDVNDLDQIQRLGVQDFGLGSKIIITSRDRQVLKNIGVNELHEVVGLKLDHSLELFCKFAFKQYNPIAGFWDLSMEFVKYAQDNPLALKVFGAALYGKERGNWESALRKVKKYPEQGIFGCLKISFDGLDDLERNIFLDIACLFGGYVGDLKTKILACWYEGAEYGISNLVDKCLVYIADELDCYRMHDLLQQMGKNIVDRESEDPRKRSRICIPEDVYNVFKKNTFGDFLLQIWSLIFKMENSYDDSV</sequence>
<dbReference type="PROSITE" id="PS50104">
    <property type="entry name" value="TIR"/>
    <property type="match status" value="1"/>
</dbReference>
<dbReference type="GO" id="GO:0007165">
    <property type="term" value="P:signal transduction"/>
    <property type="evidence" value="ECO:0007669"/>
    <property type="project" value="InterPro"/>
</dbReference>
<dbReference type="PANTHER" id="PTHR11017:SF479">
    <property type="entry name" value="DISEASE RESISTANCE PROTEIN (TIR-NBS-LRR CLASS) FAMILY"/>
    <property type="match status" value="1"/>
</dbReference>
<dbReference type="InterPro" id="IPR002182">
    <property type="entry name" value="NB-ARC"/>
</dbReference>
<dbReference type="SUPFAM" id="SSF52200">
    <property type="entry name" value="Toll/Interleukin receptor TIR domain"/>
    <property type="match status" value="1"/>
</dbReference>
<feature type="domain" description="TIR" evidence="5">
    <location>
        <begin position="13"/>
        <end position="181"/>
    </location>
</feature>
<dbReference type="OrthoDB" id="964740at2759"/>
<evidence type="ECO:0000313" key="7">
    <source>
        <dbReference type="Proteomes" id="UP000187203"/>
    </source>
</evidence>
<organism evidence="6 7">
    <name type="scientific">Corchorus olitorius</name>
    <dbReference type="NCBI Taxonomy" id="93759"/>
    <lineage>
        <taxon>Eukaryota</taxon>
        <taxon>Viridiplantae</taxon>
        <taxon>Streptophyta</taxon>
        <taxon>Embryophyta</taxon>
        <taxon>Tracheophyta</taxon>
        <taxon>Spermatophyta</taxon>
        <taxon>Magnoliopsida</taxon>
        <taxon>eudicotyledons</taxon>
        <taxon>Gunneridae</taxon>
        <taxon>Pentapetalae</taxon>
        <taxon>rosids</taxon>
        <taxon>malvids</taxon>
        <taxon>Malvales</taxon>
        <taxon>Malvaceae</taxon>
        <taxon>Grewioideae</taxon>
        <taxon>Apeibeae</taxon>
        <taxon>Corchorus</taxon>
    </lineage>
</organism>
<gene>
    <name evidence="6" type="ORF">COLO4_05995</name>
</gene>
<dbReference type="PRINTS" id="PR00364">
    <property type="entry name" value="DISEASERSIST"/>
</dbReference>
<dbReference type="PANTHER" id="PTHR11017">
    <property type="entry name" value="LEUCINE-RICH REPEAT-CONTAINING PROTEIN"/>
    <property type="match status" value="1"/>
</dbReference>
<dbReference type="GO" id="GO:0006952">
    <property type="term" value="P:defense response"/>
    <property type="evidence" value="ECO:0007669"/>
    <property type="project" value="UniProtKB-KW"/>
</dbReference>
<keyword evidence="2" id="KW-0677">Repeat</keyword>
<keyword evidence="1" id="KW-0433">Leucine-rich repeat</keyword>
<dbReference type="InterPro" id="IPR000157">
    <property type="entry name" value="TIR_dom"/>
</dbReference>
<evidence type="ECO:0000256" key="4">
    <source>
        <dbReference type="ARBA" id="ARBA00023027"/>
    </source>
</evidence>
<dbReference type="Proteomes" id="UP000187203">
    <property type="component" value="Unassembled WGS sequence"/>
</dbReference>
<dbReference type="Pfam" id="PF01582">
    <property type="entry name" value="TIR"/>
    <property type="match status" value="1"/>
</dbReference>
<dbReference type="AlphaFoldDB" id="A0A1R3KPB5"/>
<dbReference type="FunFam" id="3.40.50.10140:FF:000007">
    <property type="entry name" value="Disease resistance protein (TIR-NBS-LRR class)"/>
    <property type="match status" value="1"/>
</dbReference>
<accession>A0A1R3KPB5</accession>
<keyword evidence="3" id="KW-0611">Plant defense</keyword>
<dbReference type="InterPro" id="IPR036390">
    <property type="entry name" value="WH_DNA-bd_sf"/>
</dbReference>
<dbReference type="InterPro" id="IPR042197">
    <property type="entry name" value="Apaf_helical"/>
</dbReference>
<dbReference type="Gene3D" id="3.40.50.10140">
    <property type="entry name" value="Toll/interleukin-1 receptor homology (TIR) domain"/>
    <property type="match status" value="1"/>
</dbReference>
<dbReference type="InterPro" id="IPR035897">
    <property type="entry name" value="Toll_tir_struct_dom_sf"/>
</dbReference>
<dbReference type="InterPro" id="IPR058192">
    <property type="entry name" value="WHD_ROQ1-like"/>
</dbReference>
<dbReference type="Pfam" id="PF00931">
    <property type="entry name" value="NB-ARC"/>
    <property type="match status" value="1"/>
</dbReference>
<keyword evidence="7" id="KW-1185">Reference proteome</keyword>
<dbReference type="Gene3D" id="3.40.50.300">
    <property type="entry name" value="P-loop containing nucleotide triphosphate hydrolases"/>
    <property type="match status" value="1"/>
</dbReference>
<evidence type="ECO:0000256" key="1">
    <source>
        <dbReference type="ARBA" id="ARBA00022614"/>
    </source>
</evidence>
<dbReference type="EMBL" id="AWUE01012546">
    <property type="protein sequence ID" value="OMP08922.1"/>
    <property type="molecule type" value="Genomic_DNA"/>
</dbReference>
<proteinExistence type="predicted"/>
<dbReference type="Pfam" id="PF23282">
    <property type="entry name" value="WHD_ROQ1"/>
    <property type="match status" value="1"/>
</dbReference>
<protein>
    <recommendedName>
        <fullName evidence="5">TIR domain-containing protein</fullName>
    </recommendedName>
</protein>
<dbReference type="GO" id="GO:0043531">
    <property type="term" value="F:ADP binding"/>
    <property type="evidence" value="ECO:0007669"/>
    <property type="project" value="InterPro"/>
</dbReference>
<reference evidence="7" key="1">
    <citation type="submission" date="2013-09" db="EMBL/GenBank/DDBJ databases">
        <title>Corchorus olitorius genome sequencing.</title>
        <authorList>
            <person name="Alam M."/>
            <person name="Haque M.S."/>
            <person name="Islam M.S."/>
            <person name="Emdad E.M."/>
            <person name="Islam M.M."/>
            <person name="Ahmed B."/>
            <person name="Halim A."/>
            <person name="Hossen Q.M.M."/>
            <person name="Hossain M.Z."/>
            <person name="Ahmed R."/>
            <person name="Khan M.M."/>
            <person name="Islam R."/>
            <person name="Rashid M.M."/>
            <person name="Khan S.A."/>
            <person name="Rahman M.S."/>
            <person name="Alam M."/>
            <person name="Yahiya A.S."/>
            <person name="Khan M.S."/>
            <person name="Azam M.S."/>
            <person name="Haque T."/>
            <person name="Lashkar M.Z.H."/>
            <person name="Akhand A.I."/>
            <person name="Morshed G."/>
            <person name="Roy S."/>
            <person name="Uddin K.S."/>
            <person name="Rabeya T."/>
            <person name="Hossain A.S."/>
            <person name="Chowdhury A."/>
            <person name="Snigdha A.R."/>
            <person name="Mortoza M.S."/>
            <person name="Matin S.A."/>
            <person name="Hoque S.M.E."/>
            <person name="Islam M.K."/>
            <person name="Roy D.K."/>
            <person name="Haider R."/>
            <person name="Moosa M.M."/>
            <person name="Elias S.M."/>
            <person name="Hasan A.M."/>
            <person name="Jahan S."/>
            <person name="Shafiuddin M."/>
            <person name="Mahmood N."/>
            <person name="Shommy N.S."/>
        </authorList>
    </citation>
    <scope>NUCLEOTIDE SEQUENCE [LARGE SCALE GENOMIC DNA]</scope>
    <source>
        <strain evidence="7">cv. O-4</strain>
    </source>
</reference>
<keyword evidence="4" id="KW-0520">NAD</keyword>
<evidence type="ECO:0000259" key="5">
    <source>
        <dbReference type="PROSITE" id="PS50104"/>
    </source>
</evidence>
<dbReference type="Gene3D" id="1.10.8.430">
    <property type="entry name" value="Helical domain of apoptotic protease-activating factors"/>
    <property type="match status" value="1"/>
</dbReference>
<evidence type="ECO:0000313" key="6">
    <source>
        <dbReference type="EMBL" id="OMP08922.1"/>
    </source>
</evidence>
<dbReference type="SMART" id="SM00255">
    <property type="entry name" value="TIR"/>
    <property type="match status" value="1"/>
</dbReference>
<dbReference type="SUPFAM" id="SSF52540">
    <property type="entry name" value="P-loop containing nucleoside triphosphate hydrolases"/>
    <property type="match status" value="1"/>
</dbReference>
<dbReference type="InterPro" id="IPR044974">
    <property type="entry name" value="Disease_R_plants"/>
</dbReference>
<name>A0A1R3KPB5_9ROSI</name>
<dbReference type="SUPFAM" id="SSF46785">
    <property type="entry name" value="Winged helix' DNA-binding domain"/>
    <property type="match status" value="1"/>
</dbReference>